<accession>A0A1M6TRC9</accession>
<dbReference type="STRING" id="310782.SAMN05216499_101129"/>
<feature type="transmembrane region" description="Helical" evidence="2">
    <location>
        <begin position="180"/>
        <end position="210"/>
    </location>
</feature>
<feature type="transmembrane region" description="Helical" evidence="2">
    <location>
        <begin position="350"/>
        <end position="369"/>
    </location>
</feature>
<evidence type="ECO:0000313" key="4">
    <source>
        <dbReference type="EMBL" id="SHK59525.1"/>
    </source>
</evidence>
<dbReference type="EMBL" id="FRBI01000001">
    <property type="protein sequence ID" value="SHK59525.1"/>
    <property type="molecule type" value="Genomic_DNA"/>
</dbReference>
<reference evidence="4 5" key="1">
    <citation type="submission" date="2016-11" db="EMBL/GenBank/DDBJ databases">
        <authorList>
            <person name="Jaros S."/>
            <person name="Januszkiewicz K."/>
            <person name="Wedrychowicz H."/>
        </authorList>
    </citation>
    <scope>NUCLEOTIDE SEQUENCE [LARGE SCALE GENOMIC DNA]</scope>
    <source>
        <strain evidence="4 5">CGMCC 4.2025</strain>
    </source>
</reference>
<protein>
    <submittedName>
        <fullName evidence="4">Peptidoglycan/LPS O-acetylase OafA/YrhL, contains acyltransferase and SGNH-hydrolase domains</fullName>
    </submittedName>
</protein>
<evidence type="ECO:0000259" key="3">
    <source>
        <dbReference type="Pfam" id="PF01757"/>
    </source>
</evidence>
<dbReference type="GO" id="GO:0009103">
    <property type="term" value="P:lipopolysaccharide biosynthetic process"/>
    <property type="evidence" value="ECO:0007669"/>
    <property type="project" value="TreeGrafter"/>
</dbReference>
<feature type="transmembrane region" description="Helical" evidence="2">
    <location>
        <begin position="222"/>
        <end position="240"/>
    </location>
</feature>
<dbReference type="AlphaFoldDB" id="A0A1M6TRC9"/>
<dbReference type="InterPro" id="IPR002656">
    <property type="entry name" value="Acyl_transf_3_dom"/>
</dbReference>
<dbReference type="GO" id="GO:0016020">
    <property type="term" value="C:membrane"/>
    <property type="evidence" value="ECO:0007669"/>
    <property type="project" value="TreeGrafter"/>
</dbReference>
<name>A0A1M6TRC9_9ACTN</name>
<dbReference type="PANTHER" id="PTHR23028">
    <property type="entry name" value="ACETYLTRANSFERASE"/>
    <property type="match status" value="1"/>
</dbReference>
<feature type="transmembrane region" description="Helical" evidence="2">
    <location>
        <begin position="312"/>
        <end position="330"/>
    </location>
</feature>
<dbReference type="Proteomes" id="UP000184111">
    <property type="component" value="Unassembled WGS sequence"/>
</dbReference>
<sequence>MSMTSRTPRQPLPEQVESPARASPGPAEPAARGARLAAVDMLRLVAALAVASFHYLGTESPAYWGTAPTDFASPVHRMSMYGWLGVEAFFLISGFVICMSAWGRTPGQFAVSRLSRLYPAYWCALALVVLCMAVTVRGSGGLREAIAPRVVAANLTMAPGALHVEPLDGVAWTLWVEARFYLLMAVVLAFGFTYHRMLGFCTVWLGVAAAGAEMSNRVVGEIALTDYAGLFVAGIAVYLMYRFGQNLLLWMVLGLAWLFQLSEMYGRSSAHVLDTGSTQHTSWLVCTVLLTGFLALLMLATIGPLAKLQWRWLVTGGALTYPFYLVHQSIGVPMGKELSAHVSWLGPWSTVLLTLGSMLLLARLMNGLVEKPFGKLMRKHLAKGLNPPRVRAEAEAARAKAGAASA</sequence>
<organism evidence="4 5">
    <name type="scientific">Actinacidiphila paucisporea</name>
    <dbReference type="NCBI Taxonomy" id="310782"/>
    <lineage>
        <taxon>Bacteria</taxon>
        <taxon>Bacillati</taxon>
        <taxon>Actinomycetota</taxon>
        <taxon>Actinomycetes</taxon>
        <taxon>Kitasatosporales</taxon>
        <taxon>Streptomycetaceae</taxon>
        <taxon>Actinacidiphila</taxon>
    </lineage>
</organism>
<keyword evidence="5" id="KW-1185">Reference proteome</keyword>
<gene>
    <name evidence="4" type="ORF">SAMN05216499_101129</name>
</gene>
<dbReference type="GO" id="GO:0016787">
    <property type="term" value="F:hydrolase activity"/>
    <property type="evidence" value="ECO:0007669"/>
    <property type="project" value="UniProtKB-KW"/>
</dbReference>
<keyword evidence="2" id="KW-1133">Transmembrane helix</keyword>
<keyword evidence="4" id="KW-0378">Hydrolase</keyword>
<dbReference type="InterPro" id="IPR050879">
    <property type="entry name" value="Acyltransferase_3"/>
</dbReference>
<feature type="transmembrane region" description="Helical" evidence="2">
    <location>
        <begin position="117"/>
        <end position="136"/>
    </location>
</feature>
<dbReference type="Pfam" id="PF01757">
    <property type="entry name" value="Acyl_transf_3"/>
    <property type="match status" value="1"/>
</dbReference>
<keyword evidence="4" id="KW-0808">Transferase</keyword>
<feature type="transmembrane region" description="Helical" evidence="2">
    <location>
        <begin position="81"/>
        <end position="102"/>
    </location>
</feature>
<proteinExistence type="predicted"/>
<evidence type="ECO:0000256" key="2">
    <source>
        <dbReference type="SAM" id="Phobius"/>
    </source>
</evidence>
<feature type="transmembrane region" description="Helical" evidence="2">
    <location>
        <begin position="282"/>
        <end position="300"/>
    </location>
</feature>
<feature type="domain" description="Acyltransferase 3" evidence="3">
    <location>
        <begin position="37"/>
        <end position="361"/>
    </location>
</feature>
<feature type="compositionally biased region" description="Low complexity" evidence="1">
    <location>
        <begin position="17"/>
        <end position="29"/>
    </location>
</feature>
<keyword evidence="2" id="KW-0812">Transmembrane</keyword>
<evidence type="ECO:0000256" key="1">
    <source>
        <dbReference type="SAM" id="MobiDB-lite"/>
    </source>
</evidence>
<feature type="transmembrane region" description="Helical" evidence="2">
    <location>
        <begin position="247"/>
        <end position="262"/>
    </location>
</feature>
<keyword evidence="4" id="KW-0012">Acyltransferase</keyword>
<feature type="region of interest" description="Disordered" evidence="1">
    <location>
        <begin position="1"/>
        <end position="29"/>
    </location>
</feature>
<dbReference type="GO" id="GO:0016747">
    <property type="term" value="F:acyltransferase activity, transferring groups other than amino-acyl groups"/>
    <property type="evidence" value="ECO:0007669"/>
    <property type="project" value="InterPro"/>
</dbReference>
<dbReference type="PANTHER" id="PTHR23028:SF53">
    <property type="entry name" value="ACYL_TRANSF_3 DOMAIN-CONTAINING PROTEIN"/>
    <property type="match status" value="1"/>
</dbReference>
<evidence type="ECO:0000313" key="5">
    <source>
        <dbReference type="Proteomes" id="UP000184111"/>
    </source>
</evidence>
<keyword evidence="2" id="KW-0472">Membrane</keyword>